<sequence length="305" mass="34013">MPSVDEAVRVNGAARRGPRLRRKPRKPREPQLTEGQMTLVEHLRELRSRLVKSLIAVVPGVVIGLVFYRPISDFLVEPMCKADVDRLDADSCGVLVANGLTAPFNTAIAIACVTGLMIASPVWLYQLWAFITPGLHKNERRWSLAFLATSLPLFFAGAVVCYLVLPKAIDVLLSFTINDAQNLVDVNEYLNILLRLILVFGLAFEIPVFVAMLNAVGVLPAKKLTQWWRAITLGVFVFAAVATPTGDPFTMLALATPMLVLFVLAYFFCRWNDRRRLRNRGEPDYDDLADDEVSPLDMRPSSIDD</sequence>
<keyword evidence="10" id="KW-1185">Reference proteome</keyword>
<feature type="compositionally biased region" description="Basic residues" evidence="8">
    <location>
        <begin position="16"/>
        <end position="26"/>
    </location>
</feature>
<organism evidence="9 10">
    <name type="scientific">Motilibacter deserti</name>
    <dbReference type="NCBI Taxonomy" id="2714956"/>
    <lineage>
        <taxon>Bacteria</taxon>
        <taxon>Bacillati</taxon>
        <taxon>Actinomycetota</taxon>
        <taxon>Actinomycetes</taxon>
        <taxon>Motilibacterales</taxon>
        <taxon>Motilibacteraceae</taxon>
        <taxon>Motilibacter</taxon>
    </lineage>
</organism>
<protein>
    <recommendedName>
        <fullName evidence="7">Sec-independent protein translocase protein TatC</fullName>
    </recommendedName>
</protein>
<feature type="transmembrane region" description="Helical" evidence="7">
    <location>
        <begin position="142"/>
        <end position="165"/>
    </location>
</feature>
<keyword evidence="4 7" id="KW-1133">Transmembrane helix</keyword>
<dbReference type="NCBIfam" id="TIGR00945">
    <property type="entry name" value="tatC"/>
    <property type="match status" value="1"/>
</dbReference>
<evidence type="ECO:0000256" key="5">
    <source>
        <dbReference type="ARBA" id="ARBA00023010"/>
    </source>
</evidence>
<dbReference type="HAMAP" id="MF_00902">
    <property type="entry name" value="TatC"/>
    <property type="match status" value="1"/>
</dbReference>
<comment type="caution">
    <text evidence="9">The sequence shown here is derived from an EMBL/GenBank/DDBJ whole genome shotgun (WGS) entry which is preliminary data.</text>
</comment>
<evidence type="ECO:0000256" key="6">
    <source>
        <dbReference type="ARBA" id="ARBA00023136"/>
    </source>
</evidence>
<keyword evidence="7" id="KW-1003">Cell membrane</keyword>
<feature type="transmembrane region" description="Helical" evidence="7">
    <location>
        <begin position="50"/>
        <end position="68"/>
    </location>
</feature>
<dbReference type="Pfam" id="PF00902">
    <property type="entry name" value="TatC"/>
    <property type="match status" value="1"/>
</dbReference>
<dbReference type="PANTHER" id="PTHR30371">
    <property type="entry name" value="SEC-INDEPENDENT PROTEIN TRANSLOCASE PROTEIN TATC"/>
    <property type="match status" value="1"/>
</dbReference>
<dbReference type="Proteomes" id="UP000800981">
    <property type="component" value="Unassembled WGS sequence"/>
</dbReference>
<accession>A0ABX0GYP3</accession>
<keyword evidence="7" id="KW-0813">Transport</keyword>
<evidence type="ECO:0000256" key="3">
    <source>
        <dbReference type="ARBA" id="ARBA00022927"/>
    </source>
</evidence>
<reference evidence="9 10" key="1">
    <citation type="submission" date="2020-03" db="EMBL/GenBank/DDBJ databases">
        <title>Two novel Motilibacter sp.</title>
        <authorList>
            <person name="Liu S."/>
        </authorList>
    </citation>
    <scope>NUCLEOTIDE SEQUENCE [LARGE SCALE GENOMIC DNA]</scope>
    <source>
        <strain evidence="9 10">E257</strain>
    </source>
</reference>
<evidence type="ECO:0000256" key="1">
    <source>
        <dbReference type="ARBA" id="ARBA00004141"/>
    </source>
</evidence>
<feature type="transmembrane region" description="Helical" evidence="7">
    <location>
        <begin position="227"/>
        <end position="243"/>
    </location>
</feature>
<gene>
    <name evidence="7 9" type="primary">tatC</name>
    <name evidence="9" type="ORF">G9H71_11195</name>
</gene>
<evidence type="ECO:0000256" key="2">
    <source>
        <dbReference type="ARBA" id="ARBA00022692"/>
    </source>
</evidence>
<keyword evidence="5 7" id="KW-0811">Translocation</keyword>
<comment type="subunit">
    <text evidence="7">The Tat system comprises two distinct complexes: a TatABC complex, containing multiple copies of TatA, TatB and TatC subunits, and a separate TatA complex, containing only TatA subunits. Substrates initially bind to the TatABC complex, which probably triggers association of the separate TatA complex to form the active translocon.</text>
</comment>
<feature type="transmembrane region" description="Helical" evidence="7">
    <location>
        <begin position="192"/>
        <end position="215"/>
    </location>
</feature>
<keyword evidence="6 7" id="KW-0472">Membrane</keyword>
<dbReference type="PRINTS" id="PR01840">
    <property type="entry name" value="TATCFAMILY"/>
</dbReference>
<evidence type="ECO:0000313" key="10">
    <source>
        <dbReference type="Proteomes" id="UP000800981"/>
    </source>
</evidence>
<comment type="subcellular location">
    <subcellularLocation>
        <location evidence="7">Cell membrane</location>
        <topology evidence="7">Multi-pass membrane protein</topology>
    </subcellularLocation>
    <subcellularLocation>
        <location evidence="1">Membrane</location>
        <topology evidence="1">Multi-pass membrane protein</topology>
    </subcellularLocation>
</comment>
<feature type="compositionally biased region" description="Acidic residues" evidence="8">
    <location>
        <begin position="284"/>
        <end position="294"/>
    </location>
</feature>
<evidence type="ECO:0000256" key="8">
    <source>
        <dbReference type="SAM" id="MobiDB-lite"/>
    </source>
</evidence>
<keyword evidence="3 7" id="KW-0653">Protein transport</keyword>
<dbReference type="PANTHER" id="PTHR30371:SF0">
    <property type="entry name" value="SEC-INDEPENDENT PROTEIN TRANSLOCASE PROTEIN TATC, CHLOROPLASTIC-RELATED"/>
    <property type="match status" value="1"/>
</dbReference>
<feature type="transmembrane region" description="Helical" evidence="7">
    <location>
        <begin position="107"/>
        <end position="130"/>
    </location>
</feature>
<evidence type="ECO:0000256" key="4">
    <source>
        <dbReference type="ARBA" id="ARBA00022989"/>
    </source>
</evidence>
<dbReference type="RefSeq" id="WP_166281756.1">
    <property type="nucleotide sequence ID" value="NZ_JAANNP010000005.1"/>
</dbReference>
<evidence type="ECO:0000256" key="7">
    <source>
        <dbReference type="HAMAP-Rule" id="MF_00902"/>
    </source>
</evidence>
<dbReference type="SUPFAM" id="SSF103473">
    <property type="entry name" value="MFS general substrate transporter"/>
    <property type="match status" value="1"/>
</dbReference>
<feature type="region of interest" description="Disordered" evidence="8">
    <location>
        <begin position="11"/>
        <end position="31"/>
    </location>
</feature>
<dbReference type="EMBL" id="JAANNP010000005">
    <property type="protein sequence ID" value="NHC14343.1"/>
    <property type="molecule type" value="Genomic_DNA"/>
</dbReference>
<name>A0ABX0GYP3_9ACTN</name>
<comment type="similarity">
    <text evidence="7">Belongs to the TatC family.</text>
</comment>
<feature type="region of interest" description="Disordered" evidence="8">
    <location>
        <begin position="284"/>
        <end position="305"/>
    </location>
</feature>
<feature type="transmembrane region" description="Helical" evidence="7">
    <location>
        <begin position="249"/>
        <end position="269"/>
    </location>
</feature>
<evidence type="ECO:0000313" key="9">
    <source>
        <dbReference type="EMBL" id="NHC14343.1"/>
    </source>
</evidence>
<dbReference type="InterPro" id="IPR036259">
    <property type="entry name" value="MFS_trans_sf"/>
</dbReference>
<keyword evidence="2 7" id="KW-0812">Transmembrane</keyword>
<comment type="function">
    <text evidence="7">Part of the twin-arginine translocation (Tat) system that transports large folded proteins containing a characteristic twin-arginine motif in their signal peptide across membranes. Together with TatB, TatC is part of a receptor directly interacting with Tat signal peptides.</text>
</comment>
<dbReference type="InterPro" id="IPR002033">
    <property type="entry name" value="TatC"/>
</dbReference>
<proteinExistence type="inferred from homology"/>